<dbReference type="RefSeq" id="WP_041383148.1">
    <property type="nucleotide sequence ID" value="NZ_CAWMQZ010000026.1"/>
</dbReference>
<proteinExistence type="predicted"/>
<organism evidence="1 2">
    <name type="scientific">Photorhabdus australis subsp. thailandensis</name>
    <dbReference type="NCBI Taxonomy" id="2805096"/>
    <lineage>
        <taxon>Bacteria</taxon>
        <taxon>Pseudomonadati</taxon>
        <taxon>Pseudomonadota</taxon>
        <taxon>Gammaproteobacteria</taxon>
        <taxon>Enterobacterales</taxon>
        <taxon>Morganellaceae</taxon>
        <taxon>Photorhabdus</taxon>
    </lineage>
</organism>
<dbReference type="EMBL" id="LOMY01000026">
    <property type="protein sequence ID" value="OCQ54114.1"/>
    <property type="molecule type" value="Genomic_DNA"/>
</dbReference>
<protein>
    <submittedName>
        <fullName evidence="1">Uncharacterized protein</fullName>
    </submittedName>
</protein>
<evidence type="ECO:0000313" key="1">
    <source>
        <dbReference type="EMBL" id="OCQ54114.1"/>
    </source>
</evidence>
<evidence type="ECO:0000313" key="2">
    <source>
        <dbReference type="Proteomes" id="UP000093476"/>
    </source>
</evidence>
<keyword evidence="2" id="KW-1185">Reference proteome</keyword>
<dbReference type="Proteomes" id="UP000093476">
    <property type="component" value="Unassembled WGS sequence"/>
</dbReference>
<dbReference type="AlphaFoldDB" id="A0A1C0U852"/>
<accession>A0A1C0U852</accession>
<reference evidence="1 2" key="1">
    <citation type="submission" date="2015-12" db="EMBL/GenBank/DDBJ databases">
        <title>Genome comparisons provide insights into the role of secondary metabolites in the pathogenic phase of the Photorhabdus life cycle.</title>
        <authorList>
            <person name="Tobias N.J."/>
            <person name="Mishra B."/>
            <person name="Gupta D.K."/>
            <person name="Thines M."/>
            <person name="Stinear T.P."/>
            <person name="Bode H.B."/>
        </authorList>
    </citation>
    <scope>NUCLEOTIDE SEQUENCE [LARGE SCALE GENOMIC DNA]</scope>
    <source>
        <strain evidence="1 2">PB68.1</strain>
    </source>
</reference>
<sequence length="76" mass="8303">MQNDIILPINKLHGLKLLNSLELSDIELGELLSLEGDIKQVSTGNNGIVVHRIDMSEIGSFLIIDSGESRFVIKAS</sequence>
<dbReference type="PATRIC" id="fig|286156.4.peg.764"/>
<comment type="caution">
    <text evidence="1">The sequence shown here is derived from an EMBL/GenBank/DDBJ whole genome shotgun (WGS) entry which is preliminary data.</text>
</comment>
<name>A0A1C0U852_9GAMM</name>
<gene>
    <name evidence="1" type="ORF">Ppb6_00664</name>
</gene>